<name>A0A1I7PHV1_9BACT</name>
<feature type="signal peptide" evidence="1">
    <location>
        <begin position="1"/>
        <end position="18"/>
    </location>
</feature>
<dbReference type="EC" id="3.1.2.6" evidence="3"/>
<dbReference type="InterPro" id="IPR036866">
    <property type="entry name" value="RibonucZ/Hydroxyglut_hydro"/>
</dbReference>
<dbReference type="GO" id="GO:0004416">
    <property type="term" value="F:hydroxyacylglutathione hydrolase activity"/>
    <property type="evidence" value="ECO:0007669"/>
    <property type="project" value="UniProtKB-EC"/>
</dbReference>
<protein>
    <submittedName>
        <fullName evidence="3">Hydroxyacylglutathione hydrolase</fullName>
        <ecNumber evidence="3">3.1.2.6</ecNumber>
    </submittedName>
</protein>
<dbReference type="InterPro" id="IPR050662">
    <property type="entry name" value="Sec-metab_biosynth-thioest"/>
</dbReference>
<dbReference type="CDD" id="cd06262">
    <property type="entry name" value="metallo-hydrolase-like_MBL-fold"/>
    <property type="match status" value="1"/>
</dbReference>
<dbReference type="PANTHER" id="PTHR23131:SF0">
    <property type="entry name" value="ENDORIBONUCLEASE LACTB2"/>
    <property type="match status" value="1"/>
</dbReference>
<evidence type="ECO:0000313" key="3">
    <source>
        <dbReference type="EMBL" id="AOS43197.1"/>
    </source>
</evidence>
<feature type="chain" id="PRO_5009304125" evidence="1">
    <location>
        <begin position="19"/>
        <end position="308"/>
    </location>
</feature>
<dbReference type="AlphaFoldDB" id="A0A1I7PHV1"/>
<reference evidence="3 4" key="1">
    <citation type="submission" date="2016-06" db="EMBL/GenBank/DDBJ databases">
        <title>Three novel species with peptidoglycan cell walls form the new genus Lacunisphaera gen. nov. in the family Opitutaceae of the verrucomicrobial subdivision 4.</title>
        <authorList>
            <person name="Rast P."/>
            <person name="Gloeckner I."/>
            <person name="Jogler M."/>
            <person name="Boedeker C."/>
            <person name="Jeske O."/>
            <person name="Wiegand S."/>
            <person name="Reinhardt R."/>
            <person name="Schumann P."/>
            <person name="Rohde M."/>
            <person name="Spring S."/>
            <person name="Gloeckner F.O."/>
            <person name="Jogler C."/>
        </authorList>
    </citation>
    <scope>NUCLEOTIDE SEQUENCE [LARGE SCALE GENOMIC DNA]</scope>
    <source>
        <strain evidence="3 4">IG16b</strain>
    </source>
</reference>
<evidence type="ECO:0000313" key="4">
    <source>
        <dbReference type="Proteomes" id="UP000095228"/>
    </source>
</evidence>
<organism evidence="3 4">
    <name type="scientific">Lacunisphaera limnophila</name>
    <dbReference type="NCBI Taxonomy" id="1838286"/>
    <lineage>
        <taxon>Bacteria</taxon>
        <taxon>Pseudomonadati</taxon>
        <taxon>Verrucomicrobiota</taxon>
        <taxon>Opitutia</taxon>
        <taxon>Opitutales</taxon>
        <taxon>Opitutaceae</taxon>
        <taxon>Lacunisphaera</taxon>
    </lineage>
</organism>
<accession>A0A1I7PHV1</accession>
<evidence type="ECO:0000256" key="1">
    <source>
        <dbReference type="SAM" id="SignalP"/>
    </source>
</evidence>
<dbReference type="Gene3D" id="3.60.15.10">
    <property type="entry name" value="Ribonuclease Z/Hydroxyacylglutathione hydrolase-like"/>
    <property type="match status" value="1"/>
</dbReference>
<dbReference type="SMART" id="SM00849">
    <property type="entry name" value="Lactamase_B"/>
    <property type="match status" value="1"/>
</dbReference>
<dbReference type="KEGG" id="obg:Verru16b_00240"/>
<dbReference type="RefSeq" id="WP_069960578.1">
    <property type="nucleotide sequence ID" value="NZ_CP016094.1"/>
</dbReference>
<dbReference type="OrthoDB" id="9761531at2"/>
<sequence length="308" mass="33689">MKFPASVLALLLATTAFAQTREVGPYTVHPIMPGVLRIEDANQTNPSGIHRDAEGKTTGFNNCSDMYLIVGGDQALLIDLSNDIKWDTTAVTSLQAVVAQEIGPRKLHIAITHFHGDHTGMLPAFKDNPAVTFWIQTDEFKGREIFPADRTVPIGGDSSLDLGGGVIVDAVKIPGHTDHSTAYFLRGKNFLFSGDGLGSGNGVWIFSAEGFTKYRATVDRLIATIRTPANGIDEQQLIVFGAHYWQKRDKEKLTMQYILDMQTLIGAIKAGTAREEKVTFGPYLNTNFISGEATITWNKADAEKFKAE</sequence>
<feature type="domain" description="Metallo-beta-lactamase" evidence="2">
    <location>
        <begin position="63"/>
        <end position="243"/>
    </location>
</feature>
<dbReference type="STRING" id="1838286.Verru16b_00240"/>
<keyword evidence="3" id="KW-0378">Hydrolase</keyword>
<keyword evidence="1" id="KW-0732">Signal</keyword>
<proteinExistence type="predicted"/>
<dbReference type="Proteomes" id="UP000095228">
    <property type="component" value="Chromosome"/>
</dbReference>
<dbReference type="Pfam" id="PF00753">
    <property type="entry name" value="Lactamase_B"/>
    <property type="match status" value="1"/>
</dbReference>
<dbReference type="EMBL" id="CP016094">
    <property type="protein sequence ID" value="AOS43197.1"/>
    <property type="molecule type" value="Genomic_DNA"/>
</dbReference>
<keyword evidence="4" id="KW-1185">Reference proteome</keyword>
<gene>
    <name evidence="3" type="primary">gloB_1</name>
    <name evidence="3" type="ORF">Verru16b_00240</name>
</gene>
<dbReference type="SUPFAM" id="SSF56281">
    <property type="entry name" value="Metallo-hydrolase/oxidoreductase"/>
    <property type="match status" value="1"/>
</dbReference>
<evidence type="ECO:0000259" key="2">
    <source>
        <dbReference type="SMART" id="SM00849"/>
    </source>
</evidence>
<dbReference type="PANTHER" id="PTHR23131">
    <property type="entry name" value="ENDORIBONUCLEASE LACTB2"/>
    <property type="match status" value="1"/>
</dbReference>
<dbReference type="InterPro" id="IPR001279">
    <property type="entry name" value="Metallo-B-lactamas"/>
</dbReference>